<gene>
    <name evidence="3" type="ORF">EDD36DRAFT_271114</name>
</gene>
<feature type="region of interest" description="Disordered" evidence="1">
    <location>
        <begin position="440"/>
        <end position="468"/>
    </location>
</feature>
<dbReference type="Pfam" id="PF20434">
    <property type="entry name" value="BD-FAE"/>
    <property type="match status" value="1"/>
</dbReference>
<keyword evidence="4" id="KW-1185">Reference proteome</keyword>
<feature type="compositionally biased region" description="Low complexity" evidence="1">
    <location>
        <begin position="453"/>
        <end position="467"/>
    </location>
</feature>
<dbReference type="Gene3D" id="3.40.50.1820">
    <property type="entry name" value="alpha/beta hydrolase"/>
    <property type="match status" value="1"/>
</dbReference>
<organism evidence="3 4">
    <name type="scientific">Exophiala viscosa</name>
    <dbReference type="NCBI Taxonomy" id="2486360"/>
    <lineage>
        <taxon>Eukaryota</taxon>
        <taxon>Fungi</taxon>
        <taxon>Dikarya</taxon>
        <taxon>Ascomycota</taxon>
        <taxon>Pezizomycotina</taxon>
        <taxon>Eurotiomycetes</taxon>
        <taxon>Chaetothyriomycetidae</taxon>
        <taxon>Chaetothyriales</taxon>
        <taxon>Herpotrichiellaceae</taxon>
        <taxon>Exophiala</taxon>
    </lineage>
</organism>
<accession>A0AAN6DTS2</accession>
<feature type="compositionally biased region" description="Polar residues" evidence="1">
    <location>
        <begin position="343"/>
        <end position="353"/>
    </location>
</feature>
<evidence type="ECO:0000259" key="2">
    <source>
        <dbReference type="Pfam" id="PF20434"/>
    </source>
</evidence>
<reference evidence="3" key="1">
    <citation type="journal article" date="2022" name="bioRxiv">
        <title>Deciphering the potential niche of two novel black yeast fungi from a biological soil crust based on their genomes, phenotypes, and melanin regulation.</title>
        <authorList>
            <consortium name="DOE Joint Genome Institute"/>
            <person name="Carr E.C."/>
            <person name="Barton Q."/>
            <person name="Grambo S."/>
            <person name="Sullivan M."/>
            <person name="Renfro C.M."/>
            <person name="Kuo A."/>
            <person name="Pangilinan J."/>
            <person name="Lipzen A."/>
            <person name="Keymanesh K."/>
            <person name="Savage E."/>
            <person name="Barry K."/>
            <person name="Grigoriev I.V."/>
            <person name="Riekhof W.R."/>
            <person name="Harris S.S."/>
        </authorList>
    </citation>
    <scope>NUCLEOTIDE SEQUENCE</scope>
    <source>
        <strain evidence="3">JF 03-4F</strain>
    </source>
</reference>
<evidence type="ECO:0000256" key="1">
    <source>
        <dbReference type="SAM" id="MobiDB-lite"/>
    </source>
</evidence>
<dbReference type="Proteomes" id="UP001203852">
    <property type="component" value="Unassembled WGS sequence"/>
</dbReference>
<dbReference type="InterPro" id="IPR029058">
    <property type="entry name" value="AB_hydrolase_fold"/>
</dbReference>
<proteinExistence type="predicted"/>
<dbReference type="AlphaFoldDB" id="A0AAN6DTS2"/>
<feature type="compositionally biased region" description="Low complexity" evidence="1">
    <location>
        <begin position="319"/>
        <end position="331"/>
    </location>
</feature>
<sequence>MNAELQLYTTLLQHVMTVNPGRHGLLSYLFTPRLRSSCHFPRVRTRQIASIAPVRPRVHETIQLPIGVSGRVRLDAWAPSPSATGENGQRNILVHLPRGPDPNGLTRSTTGELAWLQTQLSPTTSLVSINYRLGADAQGEPTTFPIPIHDVATAFAHLTSSTSPFNSGQNDPAKICLLGSHIGGALATMLALTEANDVHAVAVVEPLVDWVGLDEIVEQLRAGEDAPRKRQRHKSNVRFGANDQSVLAAAEDLIKLRAQLFPTPSSYFDPFASPVLFLRAPGRDTPLSNTVGDQMVEDLGLDEIRGGYGSDNLPRSSKGDSTSASASAAPAPGDPNPTFVSDIMTSATTSSQTPRRRRKVLQRWPSVGRPESTLLPRVKVFVGALQNHPDAESQFVDPRLGHTALMRAQGSELVELMRRACFFGREKGFAEDRVQLHDEPAITAESAEEVDSYGKTSSSTASSMPESAVKWAQAMFRSD</sequence>
<dbReference type="InterPro" id="IPR049492">
    <property type="entry name" value="BD-FAE-like_dom"/>
</dbReference>
<evidence type="ECO:0000313" key="4">
    <source>
        <dbReference type="Proteomes" id="UP001203852"/>
    </source>
</evidence>
<protein>
    <recommendedName>
        <fullName evidence="2">BD-FAE-like domain-containing protein</fullName>
    </recommendedName>
</protein>
<name>A0AAN6DTS2_9EURO</name>
<evidence type="ECO:0000313" key="3">
    <source>
        <dbReference type="EMBL" id="KAI1611983.1"/>
    </source>
</evidence>
<comment type="caution">
    <text evidence="3">The sequence shown here is derived from an EMBL/GenBank/DDBJ whole genome shotgun (WGS) entry which is preliminary data.</text>
</comment>
<feature type="domain" description="BD-FAE-like" evidence="2">
    <location>
        <begin position="124"/>
        <end position="242"/>
    </location>
</feature>
<feature type="region of interest" description="Disordered" evidence="1">
    <location>
        <begin position="303"/>
        <end position="365"/>
    </location>
</feature>
<dbReference type="EMBL" id="MU404355">
    <property type="protein sequence ID" value="KAI1611983.1"/>
    <property type="molecule type" value="Genomic_DNA"/>
</dbReference>
<dbReference type="SUPFAM" id="SSF53474">
    <property type="entry name" value="alpha/beta-Hydrolases"/>
    <property type="match status" value="1"/>
</dbReference>